<evidence type="ECO:0000256" key="1">
    <source>
        <dbReference type="ARBA" id="ARBA00000439"/>
    </source>
</evidence>
<evidence type="ECO:0000256" key="2">
    <source>
        <dbReference type="ARBA" id="ARBA00005684"/>
    </source>
</evidence>
<dbReference type="PANTHER" id="PTHR32438:SF5">
    <property type="entry name" value="4-ALPHA-GLUCANOTRANSFERASE DPE1, CHLOROPLASTIC_AMYLOPLASTIC"/>
    <property type="match status" value="1"/>
</dbReference>
<dbReference type="Proteomes" id="UP000290932">
    <property type="component" value="Unassembled WGS sequence"/>
</dbReference>
<protein>
    <recommendedName>
        <fullName evidence="3">4-alpha-glucanotransferase</fullName>
        <ecNumber evidence="3">2.4.1.25</ecNumber>
    </recommendedName>
    <alternativeName>
        <fullName evidence="7">Amylomaltase</fullName>
    </alternativeName>
    <alternativeName>
        <fullName evidence="8">Disproportionating enzyme</fullName>
    </alternativeName>
</protein>
<dbReference type="EC" id="2.4.1.25" evidence="3"/>
<dbReference type="EMBL" id="LHQS01000003">
    <property type="protein sequence ID" value="RXE55220.1"/>
    <property type="molecule type" value="Genomic_DNA"/>
</dbReference>
<dbReference type="Pfam" id="PF02446">
    <property type="entry name" value="Glyco_hydro_77"/>
    <property type="match status" value="1"/>
</dbReference>
<dbReference type="GO" id="GO:0004134">
    <property type="term" value="F:4-alpha-glucanotransferase activity"/>
    <property type="evidence" value="ECO:0007669"/>
    <property type="project" value="UniProtKB-EC"/>
</dbReference>
<evidence type="ECO:0000256" key="4">
    <source>
        <dbReference type="ARBA" id="ARBA00022676"/>
    </source>
</evidence>
<comment type="catalytic activity">
    <reaction evidence="1">
        <text>Transfers a segment of a (1-&gt;4)-alpha-D-glucan to a new position in an acceptor, which may be glucose or a (1-&gt;4)-alpha-D-glucan.</text>
        <dbReference type="EC" id="2.4.1.25"/>
    </reaction>
</comment>
<comment type="caution">
    <text evidence="9">The sequence shown here is derived from an EMBL/GenBank/DDBJ whole genome shotgun (WGS) entry which is preliminary data.</text>
</comment>
<dbReference type="SUPFAM" id="SSF51445">
    <property type="entry name" value="(Trans)glycosidases"/>
    <property type="match status" value="1"/>
</dbReference>
<evidence type="ECO:0000256" key="5">
    <source>
        <dbReference type="ARBA" id="ARBA00022679"/>
    </source>
</evidence>
<evidence type="ECO:0000256" key="3">
    <source>
        <dbReference type="ARBA" id="ARBA00012560"/>
    </source>
</evidence>
<sequence length="498" mass="56405">MTIRKSGVLLPISSLPSPYGIGDLGPRAYRFADFLARAGQTIWQILPINPISAIGGNSPYQSLSAFAFNTLLISPEQLVAVGLLDQADIEPWPAFPEDRVDYRGTAGYKSGLFDRAYARFRENGTDAHFGAFCDANRYWLDDYALFVALKEQNGGRPWNEWAPGLRDRDPEALERNVSGLGYRIERERFLQYVAFRQWSWLKRYCRQRGIQIIGDIPIYVTYDSADVWANPELFKLGDDLLPSVVAGVPGDYFNPDGQLWGNPVYDWDALRAQGYRWWIQRVEHTLSLVDQVRIDHFRGFVGYWEVPASEKTAKNGYWVGGPGADFFTHLLRSLPCLPFIAEDLGFITAEVRELMQRFSLPGMRLLIFGFLGDPAGSPFSPHHYPPCSVAYTGTHDTNTVRGWFEEEATEEQRRAFFSYSGREVSIDAVHWEYIRLIMMSVAETAVIPMQDLLGLGAEARMNRPGIAEGNWEWRVKADQVSDDLAHRLSAMAAIYGRA</sequence>
<keyword evidence="4 9" id="KW-0328">Glycosyltransferase</keyword>
<evidence type="ECO:0000256" key="7">
    <source>
        <dbReference type="ARBA" id="ARBA00031423"/>
    </source>
</evidence>
<gene>
    <name evidence="9" type="ORF">ABH15_10510</name>
</gene>
<dbReference type="NCBIfam" id="TIGR00217">
    <property type="entry name" value="malQ"/>
    <property type="match status" value="1"/>
</dbReference>
<keyword evidence="5 9" id="KW-0808">Transferase</keyword>
<dbReference type="GO" id="GO:0005975">
    <property type="term" value="P:carbohydrate metabolic process"/>
    <property type="evidence" value="ECO:0007669"/>
    <property type="project" value="InterPro"/>
</dbReference>
<evidence type="ECO:0000256" key="8">
    <source>
        <dbReference type="ARBA" id="ARBA00031501"/>
    </source>
</evidence>
<dbReference type="PANTHER" id="PTHR32438">
    <property type="entry name" value="4-ALPHA-GLUCANOTRANSFERASE DPE1, CHLOROPLASTIC/AMYLOPLASTIC"/>
    <property type="match status" value="1"/>
</dbReference>
<dbReference type="RefSeq" id="WP_128694367.1">
    <property type="nucleotide sequence ID" value="NZ_LHQS01000003.1"/>
</dbReference>
<evidence type="ECO:0000313" key="10">
    <source>
        <dbReference type="Proteomes" id="UP000290932"/>
    </source>
</evidence>
<comment type="similarity">
    <text evidence="2">Belongs to the disproportionating enzyme family.</text>
</comment>
<dbReference type="OrthoDB" id="104697at2157"/>
<keyword evidence="6" id="KW-0119">Carbohydrate metabolism</keyword>
<reference evidence="9 10" key="1">
    <citation type="journal article" date="2015" name="Int. J. Syst. Evol. Microbiol.">
        <title>Methanoculleus taiwanensis sp. nov., a methanogen isolated from deep marine sediment at the deformation front area near Taiwan.</title>
        <authorList>
            <person name="Weng C.Y."/>
            <person name="Chen S.C."/>
            <person name="Lai M.C."/>
            <person name="Wu S.Y."/>
            <person name="Lin S."/>
            <person name="Yang T.F."/>
            <person name="Chen P.C."/>
        </authorList>
    </citation>
    <scope>NUCLEOTIDE SEQUENCE [LARGE SCALE GENOMIC DNA]</scope>
    <source>
        <strain evidence="9 10">CYW4</strain>
    </source>
</reference>
<dbReference type="NCBIfam" id="NF011080">
    <property type="entry name" value="PRK14508.1-3"/>
    <property type="match status" value="1"/>
</dbReference>
<dbReference type="InterPro" id="IPR017853">
    <property type="entry name" value="GH"/>
</dbReference>
<organism evidence="9 10">
    <name type="scientific">Methanoculleus taiwanensis</name>
    <dbReference type="NCBI Taxonomy" id="1550565"/>
    <lineage>
        <taxon>Archaea</taxon>
        <taxon>Methanobacteriati</taxon>
        <taxon>Methanobacteriota</taxon>
        <taxon>Stenosarchaea group</taxon>
        <taxon>Methanomicrobia</taxon>
        <taxon>Methanomicrobiales</taxon>
        <taxon>Methanomicrobiaceae</taxon>
        <taxon>Methanoculleus</taxon>
    </lineage>
</organism>
<accession>A0A498GZF3</accession>
<keyword evidence="10" id="KW-1185">Reference proteome</keyword>
<name>A0A498GZF3_9EURY</name>
<evidence type="ECO:0000313" key="9">
    <source>
        <dbReference type="EMBL" id="RXE55220.1"/>
    </source>
</evidence>
<dbReference type="Gene3D" id="3.20.20.80">
    <property type="entry name" value="Glycosidases"/>
    <property type="match status" value="1"/>
</dbReference>
<dbReference type="AlphaFoldDB" id="A0A498GZF3"/>
<proteinExistence type="inferred from homology"/>
<dbReference type="InterPro" id="IPR003385">
    <property type="entry name" value="Glyco_hydro_77"/>
</dbReference>
<evidence type="ECO:0000256" key="6">
    <source>
        <dbReference type="ARBA" id="ARBA00023277"/>
    </source>
</evidence>